<feature type="compositionally biased region" description="Acidic residues" evidence="2">
    <location>
        <begin position="198"/>
        <end position="214"/>
    </location>
</feature>
<sequence length="256" mass="28129">MTAAKLEYFHNEPEQKPANANAMFFRPQRPRRLKKATAGSRCCWGIDEHGRVYFWGITKSSGEATMYPKFFEGLSGWNVREIASGYSSTICASEDSLITWGPSPTSGELGYGEDDAKSSTVTKKVMDLEETNILKVAMGCNHALAIVDPEDGGKKIFEKLAIFAPPELKDIPNRDELIAKALAGGSTTSGSKRKRAEDDDGDAEAEEEEEEEEDVTKLSVKELKARLKDAGLKISGKKAQLAQRLKSHLKKKAKKG</sequence>
<evidence type="ECO:0000313" key="4">
    <source>
        <dbReference type="EMBL" id="CAD9774022.1"/>
    </source>
</evidence>
<dbReference type="AlphaFoldDB" id="A0A7S2TYV5"/>
<dbReference type="InterPro" id="IPR003034">
    <property type="entry name" value="SAP_dom"/>
</dbReference>
<protein>
    <recommendedName>
        <fullName evidence="3">SAP domain-containing protein</fullName>
    </recommendedName>
</protein>
<dbReference type="EMBL" id="HBHP01029201">
    <property type="protein sequence ID" value="CAD9774022.1"/>
    <property type="molecule type" value="Transcribed_RNA"/>
</dbReference>
<proteinExistence type="predicted"/>
<evidence type="ECO:0000256" key="2">
    <source>
        <dbReference type="SAM" id="MobiDB-lite"/>
    </source>
</evidence>
<dbReference type="Gene3D" id="1.10.720.30">
    <property type="entry name" value="SAP domain"/>
    <property type="match status" value="1"/>
</dbReference>
<reference evidence="4" key="1">
    <citation type="submission" date="2021-01" db="EMBL/GenBank/DDBJ databases">
        <authorList>
            <person name="Corre E."/>
            <person name="Pelletier E."/>
            <person name="Niang G."/>
            <person name="Scheremetjew M."/>
            <person name="Finn R."/>
            <person name="Kale V."/>
            <person name="Holt S."/>
            <person name="Cochrane G."/>
            <person name="Meng A."/>
            <person name="Brown T."/>
            <person name="Cohen L."/>
        </authorList>
    </citation>
    <scope>NUCLEOTIDE SEQUENCE</scope>
    <source>
        <strain evidence="4">CCMP622</strain>
    </source>
</reference>
<feature type="repeat" description="RCC1" evidence="1">
    <location>
        <begin position="95"/>
        <end position="149"/>
    </location>
</feature>
<dbReference type="InterPro" id="IPR009091">
    <property type="entry name" value="RCC1/BLIP-II"/>
</dbReference>
<dbReference type="PROSITE" id="PS50800">
    <property type="entry name" value="SAP"/>
    <property type="match status" value="1"/>
</dbReference>
<feature type="repeat" description="RCC1" evidence="1">
    <location>
        <begin position="50"/>
        <end position="95"/>
    </location>
</feature>
<dbReference type="SUPFAM" id="SSF68906">
    <property type="entry name" value="SAP domain"/>
    <property type="match status" value="1"/>
</dbReference>
<dbReference type="InterPro" id="IPR000408">
    <property type="entry name" value="Reg_chr_condens"/>
</dbReference>
<dbReference type="InterPro" id="IPR028641">
    <property type="entry name" value="RCC2"/>
</dbReference>
<dbReference type="PANTHER" id="PTHR46207:SF1">
    <property type="entry name" value="PROTEIN RCC2"/>
    <property type="match status" value="1"/>
</dbReference>
<dbReference type="Pfam" id="PF02037">
    <property type="entry name" value="SAP"/>
    <property type="match status" value="1"/>
</dbReference>
<dbReference type="PROSITE" id="PS50012">
    <property type="entry name" value="RCC1_3"/>
    <property type="match status" value="2"/>
</dbReference>
<dbReference type="PANTHER" id="PTHR46207">
    <property type="entry name" value="PROTEIN RCC2"/>
    <property type="match status" value="1"/>
</dbReference>
<accession>A0A7S2TYV5</accession>
<dbReference type="Gene3D" id="2.130.10.30">
    <property type="entry name" value="Regulator of chromosome condensation 1/beta-lactamase-inhibitor protein II"/>
    <property type="match status" value="1"/>
</dbReference>
<gene>
    <name evidence="4" type="ORF">LSP00402_LOCUS18014</name>
</gene>
<dbReference type="GO" id="GO:0016020">
    <property type="term" value="C:membrane"/>
    <property type="evidence" value="ECO:0007669"/>
    <property type="project" value="TreeGrafter"/>
</dbReference>
<organism evidence="4">
    <name type="scientific">Lotharella oceanica</name>
    <dbReference type="NCBI Taxonomy" id="641309"/>
    <lineage>
        <taxon>Eukaryota</taxon>
        <taxon>Sar</taxon>
        <taxon>Rhizaria</taxon>
        <taxon>Cercozoa</taxon>
        <taxon>Chlorarachniophyceae</taxon>
        <taxon>Lotharella</taxon>
    </lineage>
</organism>
<feature type="region of interest" description="Disordered" evidence="2">
    <location>
        <begin position="182"/>
        <end position="218"/>
    </location>
</feature>
<name>A0A7S2TYV5_9EUKA</name>
<dbReference type="InterPro" id="IPR036361">
    <property type="entry name" value="SAP_dom_sf"/>
</dbReference>
<evidence type="ECO:0000256" key="1">
    <source>
        <dbReference type="PROSITE-ProRule" id="PRU00235"/>
    </source>
</evidence>
<evidence type="ECO:0000259" key="3">
    <source>
        <dbReference type="PROSITE" id="PS50800"/>
    </source>
</evidence>
<dbReference type="GO" id="GO:0031267">
    <property type="term" value="F:small GTPase binding"/>
    <property type="evidence" value="ECO:0007669"/>
    <property type="project" value="TreeGrafter"/>
</dbReference>
<dbReference type="SMART" id="SM00513">
    <property type="entry name" value="SAP"/>
    <property type="match status" value="1"/>
</dbReference>
<dbReference type="SUPFAM" id="SSF50985">
    <property type="entry name" value="RCC1/BLIP-II"/>
    <property type="match status" value="1"/>
</dbReference>
<feature type="domain" description="SAP" evidence="3">
    <location>
        <begin position="215"/>
        <end position="249"/>
    </location>
</feature>